<reference evidence="3" key="1">
    <citation type="submission" date="2024-04" db="EMBL/GenBank/DDBJ databases">
        <title>Salinicola lusitanus LLJ914,a marine bacterium isolated from the Okinawa Trough.</title>
        <authorList>
            <person name="Li J."/>
        </authorList>
    </citation>
    <scope>NUCLEOTIDE SEQUENCE [LARGE SCALE GENOMIC DNA]</scope>
</reference>
<name>A0AAW0PXF2_9GOBI</name>
<accession>A0AAW0PXF2</accession>
<gene>
    <name evidence="2" type="ORF">WMY93_001682</name>
</gene>
<keyword evidence="3" id="KW-1185">Reference proteome</keyword>
<dbReference type="Pfam" id="PF05142">
    <property type="entry name" value="DUF702"/>
    <property type="match status" value="1"/>
</dbReference>
<feature type="compositionally biased region" description="Polar residues" evidence="1">
    <location>
        <begin position="109"/>
        <end position="123"/>
    </location>
</feature>
<feature type="compositionally biased region" description="Basic and acidic residues" evidence="1">
    <location>
        <begin position="90"/>
        <end position="102"/>
    </location>
</feature>
<comment type="caution">
    <text evidence="2">The sequence shown here is derived from an EMBL/GenBank/DDBJ whole genome shotgun (WGS) entry which is preliminary data.</text>
</comment>
<dbReference type="EMBL" id="JBBPFD010000002">
    <property type="protein sequence ID" value="KAK7938356.1"/>
    <property type="molecule type" value="Genomic_DNA"/>
</dbReference>
<dbReference type="Proteomes" id="UP001460270">
    <property type="component" value="Unassembled WGS sequence"/>
</dbReference>
<evidence type="ECO:0000313" key="3">
    <source>
        <dbReference type="Proteomes" id="UP001460270"/>
    </source>
</evidence>
<evidence type="ECO:0000313" key="2">
    <source>
        <dbReference type="EMBL" id="KAK7938356.1"/>
    </source>
</evidence>
<organism evidence="2 3">
    <name type="scientific">Mugilogobius chulae</name>
    <name type="common">yellowstripe goby</name>
    <dbReference type="NCBI Taxonomy" id="88201"/>
    <lineage>
        <taxon>Eukaryota</taxon>
        <taxon>Metazoa</taxon>
        <taxon>Chordata</taxon>
        <taxon>Craniata</taxon>
        <taxon>Vertebrata</taxon>
        <taxon>Euteleostomi</taxon>
        <taxon>Actinopterygii</taxon>
        <taxon>Neopterygii</taxon>
        <taxon>Teleostei</taxon>
        <taxon>Neoteleostei</taxon>
        <taxon>Acanthomorphata</taxon>
        <taxon>Gobiaria</taxon>
        <taxon>Gobiiformes</taxon>
        <taxon>Gobioidei</taxon>
        <taxon>Gobiidae</taxon>
        <taxon>Gobionellinae</taxon>
        <taxon>Mugilogobius</taxon>
    </lineage>
</organism>
<feature type="region of interest" description="Disordered" evidence="1">
    <location>
        <begin position="71"/>
        <end position="123"/>
    </location>
</feature>
<dbReference type="AlphaFoldDB" id="A0AAW0PXF2"/>
<sequence length="123" mass="13876">MFRRIASAKLPQGSLLSQWGGRGSSHSKYIKCEQCGNPKGNKCVFNLCRGCCKKKAFKEVADCPSHGLKFKTKAEKRRLEGEDVEEEEERRERRTGEEEKKRTAPPTEPSTQPHILPNGQSNS</sequence>
<proteinExistence type="predicted"/>
<evidence type="ECO:0000256" key="1">
    <source>
        <dbReference type="SAM" id="MobiDB-lite"/>
    </source>
</evidence>
<protein>
    <submittedName>
        <fullName evidence="2">Uncharacterized protein</fullName>
    </submittedName>
</protein>